<dbReference type="AlphaFoldDB" id="A0AAW5JD78"/>
<protein>
    <submittedName>
        <fullName evidence="2">Uncharacterized protein</fullName>
    </submittedName>
</protein>
<organism evidence="2 3">
    <name type="scientific">Pseudomonas savastanoi</name>
    <name type="common">Pseudomonas syringae pv. savastanoi</name>
    <dbReference type="NCBI Taxonomy" id="29438"/>
    <lineage>
        <taxon>Bacteria</taxon>
        <taxon>Pseudomonadati</taxon>
        <taxon>Pseudomonadota</taxon>
        <taxon>Gammaproteobacteria</taxon>
        <taxon>Pseudomonadales</taxon>
        <taxon>Pseudomonadaceae</taxon>
        <taxon>Pseudomonas</taxon>
    </lineage>
</organism>
<accession>A0AAW5JD78</accession>
<evidence type="ECO:0000313" key="2">
    <source>
        <dbReference type="EMBL" id="MCQ3024246.1"/>
    </source>
</evidence>
<name>A0AAW5JD78_PSESS</name>
<gene>
    <name evidence="2" type="ORF">NLO85_27915</name>
</gene>
<reference evidence="2" key="1">
    <citation type="submission" date="2022-07" db="EMBL/GenBank/DDBJ databases">
        <title>The diversity of lipopeptides in the P. syringae complex parallels phylogeny and sheds light on structural diversification during evolutionary history.</title>
        <authorList>
            <person name="Bricout A."/>
            <person name="Morris C.E."/>
            <person name="Chandeysson C."/>
            <person name="Duban M."/>
            <person name="Boistel C."/>
            <person name="Chataigne G."/>
            <person name="Lecouturier D."/>
            <person name="Jacques P."/>
            <person name="Leclere V."/>
            <person name="Rochex A."/>
        </authorList>
    </citation>
    <scope>NUCLEOTIDE SEQUENCE</scope>
    <source>
        <strain evidence="2">LYR0002</strain>
    </source>
</reference>
<feature type="region of interest" description="Disordered" evidence="1">
    <location>
        <begin position="1"/>
        <end position="21"/>
    </location>
</feature>
<feature type="non-terminal residue" evidence="2">
    <location>
        <position position="187"/>
    </location>
</feature>
<evidence type="ECO:0000313" key="3">
    <source>
        <dbReference type="Proteomes" id="UP001206018"/>
    </source>
</evidence>
<proteinExistence type="predicted"/>
<evidence type="ECO:0000256" key="1">
    <source>
        <dbReference type="SAM" id="MobiDB-lite"/>
    </source>
</evidence>
<feature type="compositionally biased region" description="Polar residues" evidence="1">
    <location>
        <begin position="1"/>
        <end position="12"/>
    </location>
</feature>
<dbReference type="Proteomes" id="UP001206018">
    <property type="component" value="Unassembled WGS sequence"/>
</dbReference>
<comment type="caution">
    <text evidence="2">The sequence shown here is derived from an EMBL/GenBank/DDBJ whole genome shotgun (WGS) entry which is preliminary data.</text>
</comment>
<dbReference type="RefSeq" id="WP_255884988.1">
    <property type="nucleotide sequence ID" value="NZ_JANAKN010000162.1"/>
</dbReference>
<dbReference type="EMBL" id="JANAKN010000162">
    <property type="protein sequence ID" value="MCQ3024246.1"/>
    <property type="molecule type" value="Genomic_DNA"/>
</dbReference>
<sequence length="187" mass="20835">MPNANYPQQITKTRSRSEISQKKSPIVLNGSGIQMAGMDVFQACWGGLNALGTAWRKACERGGRAAPVRTIGCVGAERPNMRAIFSNHFAGSQTEQMSVCRRQSVQYRMLARSICTISSPIICRYIAFVQAIVLTKVSLCVLYRNYKGFPIEHKPNSFCLTPLHMPDRRKKVKDCGTTNGHLELIAR</sequence>